<dbReference type="InterPro" id="IPR051795">
    <property type="entry name" value="Glycosyl_Hydrlase_43"/>
</dbReference>
<dbReference type="PROSITE" id="PS51257">
    <property type="entry name" value="PROKAR_LIPOPROTEIN"/>
    <property type="match status" value="1"/>
</dbReference>
<dbReference type="Gene3D" id="2.60.120.260">
    <property type="entry name" value="Galactose-binding domain-like"/>
    <property type="match status" value="1"/>
</dbReference>
<proteinExistence type="inferred from homology"/>
<dbReference type="GO" id="GO:0004553">
    <property type="term" value="F:hydrolase activity, hydrolyzing O-glycosyl compounds"/>
    <property type="evidence" value="ECO:0007669"/>
    <property type="project" value="InterPro"/>
</dbReference>
<feature type="domain" description="F5/8 type C" evidence="6">
    <location>
        <begin position="339"/>
        <end position="489"/>
    </location>
</feature>
<dbReference type="Gene3D" id="2.115.10.20">
    <property type="entry name" value="Glycosyl hydrolase domain, family 43"/>
    <property type="match status" value="1"/>
</dbReference>
<name>A0A6N3BPZ9_9BACT</name>
<dbReference type="PROSITE" id="PS50022">
    <property type="entry name" value="FA58C_3"/>
    <property type="match status" value="1"/>
</dbReference>
<dbReference type="InterPro" id="IPR006710">
    <property type="entry name" value="Glyco_hydro_43"/>
</dbReference>
<evidence type="ECO:0000313" key="7">
    <source>
        <dbReference type="EMBL" id="VYU05274.1"/>
    </source>
</evidence>
<comment type="similarity">
    <text evidence="1 4">Belongs to the glycosyl hydrolase 43 family.</text>
</comment>
<evidence type="ECO:0000259" key="6">
    <source>
        <dbReference type="PROSITE" id="PS50022"/>
    </source>
</evidence>
<feature type="signal peptide" evidence="5">
    <location>
        <begin position="1"/>
        <end position="31"/>
    </location>
</feature>
<feature type="chain" id="PRO_5026682266" evidence="5">
    <location>
        <begin position="32"/>
        <end position="582"/>
    </location>
</feature>
<protein>
    <submittedName>
        <fullName evidence="7">Glycosyl hydrolases family 43</fullName>
    </submittedName>
</protein>
<dbReference type="InterPro" id="IPR000421">
    <property type="entry name" value="FA58C"/>
</dbReference>
<dbReference type="InterPro" id="IPR023296">
    <property type="entry name" value="Glyco_hydro_beta-prop_sf"/>
</dbReference>
<dbReference type="Pfam" id="PF04616">
    <property type="entry name" value="Glyco_hydro_43"/>
    <property type="match status" value="1"/>
</dbReference>
<reference evidence="7" key="1">
    <citation type="submission" date="2019-11" db="EMBL/GenBank/DDBJ databases">
        <authorList>
            <person name="Feng L."/>
        </authorList>
    </citation>
    <scope>NUCLEOTIDE SEQUENCE</scope>
    <source>
        <strain evidence="7">PclaraLFYP37</strain>
    </source>
</reference>
<dbReference type="GO" id="GO:0005975">
    <property type="term" value="P:carbohydrate metabolic process"/>
    <property type="evidence" value="ECO:0007669"/>
    <property type="project" value="InterPro"/>
</dbReference>
<dbReference type="AlphaFoldDB" id="A0A6N3BPZ9"/>
<dbReference type="SUPFAM" id="SSF49785">
    <property type="entry name" value="Galactose-binding domain-like"/>
    <property type="match status" value="1"/>
</dbReference>
<dbReference type="Pfam" id="PF00754">
    <property type="entry name" value="F5_F8_type_C"/>
    <property type="match status" value="1"/>
</dbReference>
<dbReference type="InterPro" id="IPR008979">
    <property type="entry name" value="Galactose-bd-like_sf"/>
</dbReference>
<dbReference type="PANTHER" id="PTHR42812:SF12">
    <property type="entry name" value="BETA-XYLOSIDASE-RELATED"/>
    <property type="match status" value="1"/>
</dbReference>
<dbReference type="CDD" id="cd08982">
    <property type="entry name" value="GH43-like"/>
    <property type="match status" value="1"/>
</dbReference>
<accession>A0A6N3BPZ9</accession>
<evidence type="ECO:0000256" key="1">
    <source>
        <dbReference type="ARBA" id="ARBA00009865"/>
    </source>
</evidence>
<keyword evidence="3 4" id="KW-0326">Glycosidase</keyword>
<dbReference type="SUPFAM" id="SSF75005">
    <property type="entry name" value="Arabinanase/levansucrase/invertase"/>
    <property type="match status" value="1"/>
</dbReference>
<evidence type="ECO:0000256" key="4">
    <source>
        <dbReference type="RuleBase" id="RU361187"/>
    </source>
</evidence>
<keyword evidence="5" id="KW-0732">Signal</keyword>
<evidence type="ECO:0000256" key="5">
    <source>
        <dbReference type="SAM" id="SignalP"/>
    </source>
</evidence>
<dbReference type="EMBL" id="CACRUT010000013">
    <property type="protein sequence ID" value="VYU05274.1"/>
    <property type="molecule type" value="Genomic_DNA"/>
</dbReference>
<gene>
    <name evidence="7" type="ORF">PCLFYP37_01786</name>
</gene>
<organism evidence="7">
    <name type="scientific">Paraprevotella clara</name>
    <dbReference type="NCBI Taxonomy" id="454154"/>
    <lineage>
        <taxon>Bacteria</taxon>
        <taxon>Pseudomonadati</taxon>
        <taxon>Bacteroidota</taxon>
        <taxon>Bacteroidia</taxon>
        <taxon>Bacteroidales</taxon>
        <taxon>Prevotellaceae</taxon>
        <taxon>Paraprevotella</taxon>
    </lineage>
</organism>
<keyword evidence="2 4" id="KW-0378">Hydrolase</keyword>
<sequence length="582" mass="66271">MKKWNHIFCMAKSLGVLSMSCVLLFLCGCKAQLGNGLTLCNPVDLSYRFSLKDSTYREAADPTMVYFKGEYYLFLSKSGGYFHSVNLVDWDLIVPENLPVEKYAPTVMEMDGELYFTASLATDRIYKTPEPKSGKWELVTDSFPMVVADPMLFYDEVRDKVFMYYGSGAGTPMMSVELDRKTFMPVSAPKKLFYSHADKYGWEVGGDHNTNYKHVGWMEGAWMTYHDGKYYLQYAVPGTEVKSYCNGVYVSDNPDGPFVLQPHNPFSYKPEGFVCGFGHGSTFQDRFGNYWNISTSTISQRHMFERRISLCPVFFDTDGTIYASTAWVDYPFLFPDRKVKSPQELFPGWMLLNYKKQVETSSSLEGHSSECVVDEDIRTWWSAETADEGEFLSVDLGKIAEIYAVQVNFADQGARAGSLSGSLAYRYLLEVSTDGVEWDILADKSHNRKDAPHEYIQLREPEQARYVRLTNVGCPTRNFSVSDFRVFGLMDKPLPQATEVMSAERNKDNRRRVRLEWAEVPDAIGYNVRFGVQPDKLFHHYIVYGDPGVTLNVLNADLPYYFAIDSFNEAGITEGKAIKFVP</sequence>
<dbReference type="PANTHER" id="PTHR42812">
    <property type="entry name" value="BETA-XYLOSIDASE"/>
    <property type="match status" value="1"/>
</dbReference>
<evidence type="ECO:0000256" key="2">
    <source>
        <dbReference type="ARBA" id="ARBA00022801"/>
    </source>
</evidence>
<evidence type="ECO:0000256" key="3">
    <source>
        <dbReference type="ARBA" id="ARBA00023295"/>
    </source>
</evidence>